<dbReference type="AlphaFoldDB" id="A0A821S9G9"/>
<dbReference type="EMBL" id="CAJOBP010062437">
    <property type="protein sequence ID" value="CAF4856088.1"/>
    <property type="molecule type" value="Genomic_DNA"/>
</dbReference>
<feature type="non-terminal residue" evidence="1">
    <location>
        <position position="74"/>
    </location>
</feature>
<name>A0A821S9G9_9BILA</name>
<keyword evidence="2" id="KW-1185">Reference proteome</keyword>
<sequence>IGPQQNYLEEKQAWIWSLGDAYRTKDRPRYTLTLGGNSTVDASFQNPLRYSINNVIGDYNNIEVRVFLVGFLYV</sequence>
<accession>A0A821S9G9</accession>
<protein>
    <submittedName>
        <fullName evidence="1">Uncharacterized protein</fullName>
    </submittedName>
</protein>
<evidence type="ECO:0000313" key="1">
    <source>
        <dbReference type="EMBL" id="CAF4856088.1"/>
    </source>
</evidence>
<proteinExistence type="predicted"/>
<organism evidence="1 2">
    <name type="scientific">Rotaria socialis</name>
    <dbReference type="NCBI Taxonomy" id="392032"/>
    <lineage>
        <taxon>Eukaryota</taxon>
        <taxon>Metazoa</taxon>
        <taxon>Spiralia</taxon>
        <taxon>Gnathifera</taxon>
        <taxon>Rotifera</taxon>
        <taxon>Eurotatoria</taxon>
        <taxon>Bdelloidea</taxon>
        <taxon>Philodinida</taxon>
        <taxon>Philodinidae</taxon>
        <taxon>Rotaria</taxon>
    </lineage>
</organism>
<dbReference type="Proteomes" id="UP000663873">
    <property type="component" value="Unassembled WGS sequence"/>
</dbReference>
<evidence type="ECO:0000313" key="2">
    <source>
        <dbReference type="Proteomes" id="UP000663873"/>
    </source>
</evidence>
<gene>
    <name evidence="1" type="ORF">UJA718_LOCUS43684</name>
</gene>
<reference evidence="1" key="1">
    <citation type="submission" date="2021-02" db="EMBL/GenBank/DDBJ databases">
        <authorList>
            <person name="Nowell W R."/>
        </authorList>
    </citation>
    <scope>NUCLEOTIDE SEQUENCE</scope>
</reference>
<comment type="caution">
    <text evidence="1">The sequence shown here is derived from an EMBL/GenBank/DDBJ whole genome shotgun (WGS) entry which is preliminary data.</text>
</comment>
<feature type="non-terminal residue" evidence="1">
    <location>
        <position position="1"/>
    </location>
</feature>